<dbReference type="EMBL" id="FOQD01000010">
    <property type="protein sequence ID" value="SFI55035.1"/>
    <property type="molecule type" value="Genomic_DNA"/>
</dbReference>
<dbReference type="OrthoDB" id="290995at2"/>
<evidence type="ECO:0000313" key="3">
    <source>
        <dbReference type="Proteomes" id="UP000199518"/>
    </source>
</evidence>
<dbReference type="PROSITE" id="PS51257">
    <property type="entry name" value="PROKAR_LIPOPROTEIN"/>
    <property type="match status" value="1"/>
</dbReference>
<sequence>MRLVLLCAAIWCFSSTGCTMFKYLAPHQLWKLNRQAAPGGEDGYFSIPADPETAKAEPPRNI</sequence>
<keyword evidence="1" id="KW-0732">Signal</keyword>
<proteinExistence type="predicted"/>
<evidence type="ECO:0000313" key="2">
    <source>
        <dbReference type="EMBL" id="SFI55035.1"/>
    </source>
</evidence>
<evidence type="ECO:0000256" key="1">
    <source>
        <dbReference type="SAM" id="SignalP"/>
    </source>
</evidence>
<gene>
    <name evidence="2" type="ORF">SAMN05421753_11053</name>
</gene>
<protein>
    <submittedName>
        <fullName evidence="2">Uncharacterized protein</fullName>
    </submittedName>
</protein>
<feature type="chain" id="PRO_5011612605" evidence="1">
    <location>
        <begin position="18"/>
        <end position="62"/>
    </location>
</feature>
<dbReference type="RefSeq" id="WP_092051093.1">
    <property type="nucleotide sequence ID" value="NZ_FOQD01000010.1"/>
</dbReference>
<name>A0A1I3J550_9PLAN</name>
<organism evidence="2 3">
    <name type="scientific">Planctomicrobium piriforme</name>
    <dbReference type="NCBI Taxonomy" id="1576369"/>
    <lineage>
        <taxon>Bacteria</taxon>
        <taxon>Pseudomonadati</taxon>
        <taxon>Planctomycetota</taxon>
        <taxon>Planctomycetia</taxon>
        <taxon>Planctomycetales</taxon>
        <taxon>Planctomycetaceae</taxon>
        <taxon>Planctomicrobium</taxon>
    </lineage>
</organism>
<reference evidence="3" key="1">
    <citation type="submission" date="2016-10" db="EMBL/GenBank/DDBJ databases">
        <authorList>
            <person name="Varghese N."/>
            <person name="Submissions S."/>
        </authorList>
    </citation>
    <scope>NUCLEOTIDE SEQUENCE [LARGE SCALE GENOMIC DNA]</scope>
    <source>
        <strain evidence="3">DSM 26348</strain>
    </source>
</reference>
<feature type="signal peptide" evidence="1">
    <location>
        <begin position="1"/>
        <end position="17"/>
    </location>
</feature>
<dbReference type="Proteomes" id="UP000199518">
    <property type="component" value="Unassembled WGS sequence"/>
</dbReference>
<accession>A0A1I3J550</accession>
<keyword evidence="3" id="KW-1185">Reference proteome</keyword>
<dbReference type="AlphaFoldDB" id="A0A1I3J550"/>